<dbReference type="PANTHER" id="PTHR43649">
    <property type="entry name" value="ARABINOSE-BINDING PROTEIN-RELATED"/>
    <property type="match status" value="1"/>
</dbReference>
<feature type="chain" id="PRO_5045935663" evidence="4">
    <location>
        <begin position="24"/>
        <end position="444"/>
    </location>
</feature>
<dbReference type="PROSITE" id="PS51257">
    <property type="entry name" value="PROKAR_LIPOPROTEIN"/>
    <property type="match status" value="1"/>
</dbReference>
<dbReference type="SUPFAM" id="SSF53850">
    <property type="entry name" value="Periplasmic binding protein-like II"/>
    <property type="match status" value="1"/>
</dbReference>
<reference evidence="5 6" key="1">
    <citation type="journal article" date="2024" name="Int. J. Syst. Evol. Microbiol.">
        <title>Paenibacillus hexagrammi sp. nov., a novel bacterium isolated from the gut content of Hexagrammos agrammus.</title>
        <authorList>
            <person name="Jung H.K."/>
            <person name="Kim D.G."/>
            <person name="Zin H."/>
            <person name="Park J."/>
            <person name="Jung H."/>
            <person name="Kim Y.O."/>
            <person name="Kong H.J."/>
            <person name="Kim J.W."/>
            <person name="Kim Y.S."/>
        </authorList>
    </citation>
    <scope>NUCLEOTIDE SEQUENCE [LARGE SCALE GENOMIC DNA]</scope>
    <source>
        <strain evidence="5 6">YPD9-1</strain>
    </source>
</reference>
<keyword evidence="6" id="KW-1185">Reference proteome</keyword>
<protein>
    <submittedName>
        <fullName evidence="5">Extracellular solute-binding protein</fullName>
    </submittedName>
</protein>
<comment type="similarity">
    <text evidence="1">Belongs to the bacterial solute-binding protein 1 family.</text>
</comment>
<sequence>MKSRFRKLTTLTLSTVLSFSVLAGCGSSEQSAATPAETKEGTNPQAPVELTFWTMWDGGDVAVAKSIFDEYNQEHPNVKISFQQQDFNQYYTKLKTSILGGTGPDFAVSHVGGFITGMQADGNLLPLDEAAAKYKVDLQFDKYTPSVMETGKVGGKYYTVPLDNLVRVLMYNKKLLKDTSLLDSNGNLKLDKGYDAFMKALQEAKEKNNNTPPLSLTMRPPQIVLGWMTLYYQMGGKTFIDLASKKANFDEQIALKALNAYKEIYDKYVPPKIAPPADFDLFKSGKIPFYIDGAWMVSSSAQALGPDFGVAQFPQLFEQDAHVVTNHGFILPVKKNRTDAQTKAVLEFIKWWADNNWKWSQAGHLPGYEPTRDTEGFKKLEYQKFYQDTTKGAVPIPVIPNANLHQAPEVTGPIQKAMLGDLSTQEAIQQVKKNLDELLPKLAN</sequence>
<evidence type="ECO:0000313" key="5">
    <source>
        <dbReference type="EMBL" id="UJF34819.1"/>
    </source>
</evidence>
<organism evidence="5 6">
    <name type="scientific">Paenibacillus hexagrammi</name>
    <dbReference type="NCBI Taxonomy" id="2908839"/>
    <lineage>
        <taxon>Bacteria</taxon>
        <taxon>Bacillati</taxon>
        <taxon>Bacillota</taxon>
        <taxon>Bacilli</taxon>
        <taxon>Bacillales</taxon>
        <taxon>Paenibacillaceae</taxon>
        <taxon>Paenibacillus</taxon>
    </lineage>
</organism>
<keyword evidence="3 4" id="KW-0732">Signal</keyword>
<proteinExistence type="inferred from homology"/>
<name>A0ABY3SM67_9BACL</name>
<dbReference type="Pfam" id="PF01547">
    <property type="entry name" value="SBP_bac_1"/>
    <property type="match status" value="1"/>
</dbReference>
<dbReference type="PROSITE" id="PS01037">
    <property type="entry name" value="SBP_BACTERIAL_1"/>
    <property type="match status" value="1"/>
</dbReference>
<evidence type="ECO:0000256" key="3">
    <source>
        <dbReference type="ARBA" id="ARBA00022729"/>
    </source>
</evidence>
<evidence type="ECO:0000313" key="6">
    <source>
        <dbReference type="Proteomes" id="UP001649230"/>
    </source>
</evidence>
<dbReference type="RefSeq" id="WP_235121392.1">
    <property type="nucleotide sequence ID" value="NZ_CP090978.1"/>
</dbReference>
<gene>
    <name evidence="5" type="ORF">L0M14_06590</name>
</gene>
<dbReference type="InterPro" id="IPR006061">
    <property type="entry name" value="SBP_1_CS"/>
</dbReference>
<evidence type="ECO:0000256" key="1">
    <source>
        <dbReference type="ARBA" id="ARBA00008520"/>
    </source>
</evidence>
<dbReference type="InterPro" id="IPR050490">
    <property type="entry name" value="Bact_solute-bd_prot1"/>
</dbReference>
<feature type="signal peptide" evidence="4">
    <location>
        <begin position="1"/>
        <end position="23"/>
    </location>
</feature>
<evidence type="ECO:0000256" key="2">
    <source>
        <dbReference type="ARBA" id="ARBA00022448"/>
    </source>
</evidence>
<dbReference type="Gene3D" id="3.40.190.10">
    <property type="entry name" value="Periplasmic binding protein-like II"/>
    <property type="match status" value="1"/>
</dbReference>
<accession>A0ABY3SM67</accession>
<dbReference type="Proteomes" id="UP001649230">
    <property type="component" value="Chromosome"/>
</dbReference>
<dbReference type="InterPro" id="IPR006059">
    <property type="entry name" value="SBP"/>
</dbReference>
<dbReference type="PANTHER" id="PTHR43649:SF12">
    <property type="entry name" value="DIACETYLCHITOBIOSE BINDING PROTEIN DASA"/>
    <property type="match status" value="1"/>
</dbReference>
<keyword evidence="2" id="KW-0813">Transport</keyword>
<evidence type="ECO:0000256" key="4">
    <source>
        <dbReference type="SAM" id="SignalP"/>
    </source>
</evidence>
<dbReference type="EMBL" id="CP090978">
    <property type="protein sequence ID" value="UJF34819.1"/>
    <property type="molecule type" value="Genomic_DNA"/>
</dbReference>